<evidence type="ECO:0000313" key="18">
    <source>
        <dbReference type="Proteomes" id="UP001165083"/>
    </source>
</evidence>
<comment type="catalytic activity">
    <reaction evidence="9">
        <text>D-xylose(out) = D-xylose(in)</text>
        <dbReference type="Rhea" id="RHEA:78427"/>
        <dbReference type="ChEBI" id="CHEBI:53455"/>
    </reaction>
    <physiologicalReaction direction="left-to-right" evidence="9">
        <dbReference type="Rhea" id="RHEA:78428"/>
    </physiologicalReaction>
</comment>
<reference evidence="17" key="1">
    <citation type="submission" date="2023-04" db="EMBL/GenBank/DDBJ databases">
        <title>Phytophthora lilii NBRC 32176.</title>
        <authorList>
            <person name="Ichikawa N."/>
            <person name="Sato H."/>
            <person name="Tonouchi N."/>
        </authorList>
    </citation>
    <scope>NUCLEOTIDE SEQUENCE</scope>
    <source>
        <strain evidence="17">NBRC 32176</strain>
    </source>
</reference>
<feature type="transmembrane region" description="Helical" evidence="15">
    <location>
        <begin position="313"/>
        <end position="335"/>
    </location>
</feature>
<dbReference type="AlphaFoldDB" id="A0A9W6YIZ8"/>
<dbReference type="Gene3D" id="1.20.1250.20">
    <property type="entry name" value="MFS general substrate transporter like domains"/>
    <property type="match status" value="1"/>
</dbReference>
<evidence type="ECO:0000256" key="12">
    <source>
        <dbReference type="ARBA" id="ARBA00044710"/>
    </source>
</evidence>
<name>A0A9W6YIZ8_9STRA</name>
<dbReference type="PANTHER" id="PTHR23503">
    <property type="entry name" value="SOLUTE CARRIER FAMILY 2"/>
    <property type="match status" value="1"/>
</dbReference>
<dbReference type="Pfam" id="PF00083">
    <property type="entry name" value="Sugar_tr"/>
    <property type="match status" value="1"/>
</dbReference>
<comment type="catalytic activity">
    <reaction evidence="10">
        <text>D-mannose(out) = D-mannose(in)</text>
        <dbReference type="Rhea" id="RHEA:78391"/>
        <dbReference type="ChEBI" id="CHEBI:4208"/>
    </reaction>
    <physiologicalReaction direction="left-to-right" evidence="10">
        <dbReference type="Rhea" id="RHEA:78392"/>
    </physiologicalReaction>
</comment>
<dbReference type="GO" id="GO:0015149">
    <property type="term" value="F:hexose transmembrane transporter activity"/>
    <property type="evidence" value="ECO:0007669"/>
    <property type="project" value="TreeGrafter"/>
</dbReference>
<dbReference type="InterPro" id="IPR045263">
    <property type="entry name" value="GLUT"/>
</dbReference>
<feature type="transmembrane region" description="Helical" evidence="15">
    <location>
        <begin position="255"/>
        <end position="278"/>
    </location>
</feature>
<dbReference type="PRINTS" id="PR00171">
    <property type="entry name" value="SUGRTRNSPORT"/>
</dbReference>
<comment type="catalytic activity">
    <reaction evidence="7">
        <text>D-galactose(in) = D-galactose(out)</text>
        <dbReference type="Rhea" id="RHEA:34915"/>
        <dbReference type="ChEBI" id="CHEBI:4139"/>
    </reaction>
    <physiologicalReaction direction="right-to-left" evidence="7">
        <dbReference type="Rhea" id="RHEA:34917"/>
    </physiologicalReaction>
</comment>
<evidence type="ECO:0000256" key="11">
    <source>
        <dbReference type="ARBA" id="ARBA00044668"/>
    </source>
</evidence>
<feature type="transmembrane region" description="Helical" evidence="15">
    <location>
        <begin position="506"/>
        <end position="527"/>
    </location>
</feature>
<dbReference type="Proteomes" id="UP001165083">
    <property type="component" value="Unassembled WGS sequence"/>
</dbReference>
<dbReference type="PROSITE" id="PS50850">
    <property type="entry name" value="MFS"/>
    <property type="match status" value="1"/>
</dbReference>
<evidence type="ECO:0000256" key="3">
    <source>
        <dbReference type="ARBA" id="ARBA00022448"/>
    </source>
</evidence>
<dbReference type="EMBL" id="BSXW01012428">
    <property type="protein sequence ID" value="GMF64745.1"/>
    <property type="molecule type" value="Genomic_DNA"/>
</dbReference>
<feature type="domain" description="Major facilitator superfamily (MFS) profile" evidence="16">
    <location>
        <begin position="171"/>
        <end position="621"/>
    </location>
</feature>
<dbReference type="InterPro" id="IPR020846">
    <property type="entry name" value="MFS_dom"/>
</dbReference>
<evidence type="ECO:0000256" key="1">
    <source>
        <dbReference type="ARBA" id="ARBA00004141"/>
    </source>
</evidence>
<dbReference type="NCBIfam" id="TIGR00879">
    <property type="entry name" value="SP"/>
    <property type="match status" value="1"/>
</dbReference>
<evidence type="ECO:0000256" key="9">
    <source>
        <dbReference type="ARBA" id="ARBA00044656"/>
    </source>
</evidence>
<feature type="transmembrane region" description="Helical" evidence="15">
    <location>
        <begin position="442"/>
        <end position="464"/>
    </location>
</feature>
<evidence type="ECO:0000256" key="7">
    <source>
        <dbReference type="ARBA" id="ARBA00044637"/>
    </source>
</evidence>
<sequence length="645" mass="70427">MSPELRRFPAAADKRSPKRVLQKKSVAEYRRKGELVGDAEAVSVTGTVLDAVCADALVLHPRPEPNTIDARLAGSFSLLWFNQDALIDAARSRDPLRPWQRSARCRVSIIPHLAGSSTPVQNPMTMAAEDKSVPASPVDPAYAETTTPQIHNTVLEPEDAEARLRVQPTYILYTSAMLAFVLPLQYGWSTSQLNLHKFNNVEDCNARPVAEGTCIMFPGHSKFQWTIVVNAWIFGGMIGAGLVGKFADRFGRKQVLIYNCGFIIAGAIIQAVVSNLWIFAVGRLLAGIASGATTGNVGGYINEISPPHLRSLLGAVLHSGITVGILLVATTFFYMDFHNGWRYIAAFPIVLAAIFLGMSPFLMVESPVWLLLKGRRAEAEAVLTRLFGAENVPVALEWIESKRKHDMEMQSSTWSETGNEVVRSGKGVPFSELIAPPLRRQFIIAFGVAVMQKITGINTVFYYSSDLFNQAGLSNARVSAVIIDIVNMLPTLVSGFFAARFGNRRMLLCGLAGMFVSAIGVTLSLSFSWSALSILFIATYVGSFGVSLGPLMYVVIADIFPDYARATVTSIAVLTAWSANLIVGVGYPYISSALGDLAYLPFVVLLAISFVFVFTLLPETSGKTNEEIQDEFRAIRQKKHREAEN</sequence>
<gene>
    <name evidence="17" type="ORF">Plil01_001751700</name>
</gene>
<dbReference type="OrthoDB" id="4540492at2759"/>
<evidence type="ECO:0000256" key="8">
    <source>
        <dbReference type="ARBA" id="ARBA00044648"/>
    </source>
</evidence>
<evidence type="ECO:0000256" key="2">
    <source>
        <dbReference type="ARBA" id="ARBA00011738"/>
    </source>
</evidence>
<dbReference type="PROSITE" id="PS00217">
    <property type="entry name" value="SUGAR_TRANSPORT_2"/>
    <property type="match status" value="1"/>
</dbReference>
<evidence type="ECO:0000313" key="17">
    <source>
        <dbReference type="EMBL" id="GMF64745.1"/>
    </source>
</evidence>
<feature type="transmembrane region" description="Helical" evidence="15">
    <location>
        <begin position="170"/>
        <end position="188"/>
    </location>
</feature>
<comment type="catalytic activity">
    <reaction evidence="8">
        <text>D-glucose(out) = D-glucose(in)</text>
        <dbReference type="Rhea" id="RHEA:60376"/>
        <dbReference type="ChEBI" id="CHEBI:4167"/>
    </reaction>
    <physiologicalReaction direction="left-to-right" evidence="8">
        <dbReference type="Rhea" id="RHEA:60377"/>
    </physiologicalReaction>
</comment>
<comment type="subunit">
    <text evidence="2">Homodimer.</text>
</comment>
<dbReference type="GO" id="GO:0016020">
    <property type="term" value="C:membrane"/>
    <property type="evidence" value="ECO:0007669"/>
    <property type="project" value="UniProtKB-SubCell"/>
</dbReference>
<keyword evidence="4 15" id="KW-0812">Transmembrane</keyword>
<protein>
    <recommendedName>
        <fullName evidence="13">Hexose transporter 1</fullName>
    </recommendedName>
</protein>
<evidence type="ECO:0000256" key="10">
    <source>
        <dbReference type="ARBA" id="ARBA00044662"/>
    </source>
</evidence>
<evidence type="ECO:0000256" key="14">
    <source>
        <dbReference type="RuleBase" id="RU003346"/>
    </source>
</evidence>
<keyword evidence="5 15" id="KW-1133">Transmembrane helix</keyword>
<comment type="subcellular location">
    <subcellularLocation>
        <location evidence="1">Membrane</location>
        <topology evidence="1">Multi-pass membrane protein</topology>
    </subcellularLocation>
</comment>
<feature type="transmembrane region" description="Helical" evidence="15">
    <location>
        <begin position="597"/>
        <end position="617"/>
    </location>
</feature>
<evidence type="ECO:0000259" key="16">
    <source>
        <dbReference type="PROSITE" id="PS50850"/>
    </source>
</evidence>
<accession>A0A9W6YIZ8</accession>
<dbReference type="InterPro" id="IPR003663">
    <property type="entry name" value="Sugar/inositol_transpt"/>
</dbReference>
<proteinExistence type="inferred from homology"/>
<keyword evidence="6 15" id="KW-0472">Membrane</keyword>
<organism evidence="17 18">
    <name type="scientific">Phytophthora lilii</name>
    <dbReference type="NCBI Taxonomy" id="2077276"/>
    <lineage>
        <taxon>Eukaryota</taxon>
        <taxon>Sar</taxon>
        <taxon>Stramenopiles</taxon>
        <taxon>Oomycota</taxon>
        <taxon>Peronosporomycetes</taxon>
        <taxon>Peronosporales</taxon>
        <taxon>Peronosporaceae</taxon>
        <taxon>Phytophthora</taxon>
    </lineage>
</organism>
<dbReference type="SUPFAM" id="SSF103473">
    <property type="entry name" value="MFS general substrate transporter"/>
    <property type="match status" value="1"/>
</dbReference>
<feature type="transmembrane region" description="Helical" evidence="15">
    <location>
        <begin position="284"/>
        <end position="301"/>
    </location>
</feature>
<comment type="catalytic activity">
    <reaction evidence="12">
        <text>D-fructose(out) = D-fructose(in)</text>
        <dbReference type="Rhea" id="RHEA:60372"/>
        <dbReference type="ChEBI" id="CHEBI:37721"/>
    </reaction>
    <physiologicalReaction direction="left-to-right" evidence="12">
        <dbReference type="Rhea" id="RHEA:60373"/>
    </physiologicalReaction>
</comment>
<comment type="similarity">
    <text evidence="14">Belongs to the major facilitator superfamily. Sugar transporter (TC 2.A.1.1) family.</text>
</comment>
<evidence type="ECO:0000256" key="13">
    <source>
        <dbReference type="ARBA" id="ARBA00044780"/>
    </source>
</evidence>
<evidence type="ECO:0000256" key="6">
    <source>
        <dbReference type="ARBA" id="ARBA00023136"/>
    </source>
</evidence>
<feature type="transmembrane region" description="Helical" evidence="15">
    <location>
        <begin position="341"/>
        <end position="364"/>
    </location>
</feature>
<feature type="transmembrane region" description="Helical" evidence="15">
    <location>
        <begin position="533"/>
        <end position="556"/>
    </location>
</feature>
<dbReference type="InterPro" id="IPR005829">
    <property type="entry name" value="Sugar_transporter_CS"/>
</dbReference>
<keyword evidence="18" id="KW-1185">Reference proteome</keyword>
<feature type="transmembrane region" description="Helical" evidence="15">
    <location>
        <begin position="568"/>
        <end position="591"/>
    </location>
</feature>
<feature type="transmembrane region" description="Helical" evidence="15">
    <location>
        <begin position="223"/>
        <end position="243"/>
    </location>
</feature>
<comment type="caution">
    <text evidence="17">The sequence shown here is derived from an EMBL/GenBank/DDBJ whole genome shotgun (WGS) entry which is preliminary data.</text>
</comment>
<keyword evidence="3 14" id="KW-0813">Transport</keyword>
<dbReference type="InterPro" id="IPR005828">
    <property type="entry name" value="MFS_sugar_transport-like"/>
</dbReference>
<dbReference type="PANTHER" id="PTHR23503:SF8">
    <property type="entry name" value="FACILITATED GLUCOSE TRANSPORTER PROTEIN 1"/>
    <property type="match status" value="1"/>
</dbReference>
<evidence type="ECO:0000256" key="5">
    <source>
        <dbReference type="ARBA" id="ARBA00022989"/>
    </source>
</evidence>
<evidence type="ECO:0000256" key="15">
    <source>
        <dbReference type="SAM" id="Phobius"/>
    </source>
</evidence>
<comment type="catalytic activity">
    <reaction evidence="11">
        <text>D-glucosamine(out) = D-glucosamine(in)</text>
        <dbReference type="Rhea" id="RHEA:78423"/>
        <dbReference type="ChEBI" id="CHEBI:58723"/>
    </reaction>
    <physiologicalReaction direction="left-to-right" evidence="11">
        <dbReference type="Rhea" id="RHEA:78424"/>
    </physiologicalReaction>
</comment>
<dbReference type="InterPro" id="IPR036259">
    <property type="entry name" value="MFS_trans_sf"/>
</dbReference>
<feature type="transmembrane region" description="Helical" evidence="15">
    <location>
        <begin position="476"/>
        <end position="499"/>
    </location>
</feature>
<evidence type="ECO:0000256" key="4">
    <source>
        <dbReference type="ARBA" id="ARBA00022692"/>
    </source>
</evidence>